<dbReference type="RefSeq" id="XP_010777768.1">
    <property type="nucleotide sequence ID" value="XM_010779466.1"/>
</dbReference>
<feature type="non-terminal residue" evidence="8">
    <location>
        <position position="429"/>
    </location>
</feature>
<name>A0A6I9NS69_9TELE</name>
<dbReference type="Pfam" id="PF23459">
    <property type="entry name" value="S1_RRP5"/>
    <property type="match status" value="1"/>
</dbReference>
<comment type="subcellular location">
    <subcellularLocation>
        <location evidence="1">Nucleus</location>
        <location evidence="1">Nucleolus</location>
    </subcellularLocation>
</comment>
<evidence type="ECO:0000256" key="1">
    <source>
        <dbReference type="ARBA" id="ARBA00004604"/>
    </source>
</evidence>
<evidence type="ECO:0000256" key="3">
    <source>
        <dbReference type="ARBA" id="ARBA00022737"/>
    </source>
</evidence>
<sequence>MFSPAYSNTCKGNVNYQHPQCIFIFLSFCLRCFLLGEENGKWQLSLRPSRLKQKQTKPAKDPEVLSLDKLTAGQIIRGYVKSVGEQGVFIRLSASITGRAQLQQSTKYFVNHHKVLSDHLTPNSLLTIKVISIDTKEELVHLSLLPEDTGKPDVLPESLGLPLRLLGEEKKEHDLNRRKRAASESEKTPEESTVSKKKKKKKTKQSKSDENDSGVEVYFREEEDKEEVTKSVSLKVAQSSEAPSRLQLAAGFSWDVGLSSLKPASVAQEGDSSEGEDEDGSSKTQKKTRHELEQDKKAAEKALVQRETELMNPSLRPEDAAAFERLLLASPDSSLLWLQYMANHLQATQIEQARAVAERALKTISFREEQEKLNVWVALLNLENLYGTDESLKKVFERALQFCEPMPVFQQLADIYAKCDKTKVRWTVK</sequence>
<dbReference type="Proteomes" id="UP000504611">
    <property type="component" value="Unplaced"/>
</dbReference>
<keyword evidence="2" id="KW-0698">rRNA processing</keyword>
<protein>
    <submittedName>
        <fullName evidence="8">Protein RRP5 homolog</fullName>
    </submittedName>
</protein>
<reference evidence="8" key="1">
    <citation type="submission" date="2025-08" db="UniProtKB">
        <authorList>
            <consortium name="RefSeq"/>
        </authorList>
    </citation>
    <scope>IDENTIFICATION</scope>
    <source>
        <tissue evidence="8">Muscle</tissue>
    </source>
</reference>
<evidence type="ECO:0000256" key="4">
    <source>
        <dbReference type="ARBA" id="ARBA00023242"/>
    </source>
</evidence>
<gene>
    <name evidence="8" type="primary">LOC104952616</name>
</gene>
<feature type="compositionally biased region" description="Basic residues" evidence="5">
    <location>
        <begin position="195"/>
        <end position="205"/>
    </location>
</feature>
<feature type="domain" description="S1 motif" evidence="6">
    <location>
        <begin position="73"/>
        <end position="145"/>
    </location>
</feature>
<dbReference type="PROSITE" id="PS50126">
    <property type="entry name" value="S1"/>
    <property type="match status" value="1"/>
</dbReference>
<accession>A0A6I9NS69</accession>
<dbReference type="GO" id="GO:0032040">
    <property type="term" value="C:small-subunit processome"/>
    <property type="evidence" value="ECO:0007669"/>
    <property type="project" value="TreeGrafter"/>
</dbReference>
<evidence type="ECO:0000256" key="5">
    <source>
        <dbReference type="SAM" id="MobiDB-lite"/>
    </source>
</evidence>
<dbReference type="SUPFAM" id="SSF48452">
    <property type="entry name" value="TPR-like"/>
    <property type="match status" value="1"/>
</dbReference>
<evidence type="ECO:0000313" key="7">
    <source>
        <dbReference type="Proteomes" id="UP000504611"/>
    </source>
</evidence>
<dbReference type="FunFam" id="2.40.50.140:FF:000155">
    <property type="entry name" value="rRNA biogenesis protein RRP5"/>
    <property type="match status" value="1"/>
</dbReference>
<dbReference type="SUPFAM" id="SSF50249">
    <property type="entry name" value="Nucleic acid-binding proteins"/>
    <property type="match status" value="1"/>
</dbReference>
<dbReference type="InterPro" id="IPR011990">
    <property type="entry name" value="TPR-like_helical_dom_sf"/>
</dbReference>
<feature type="region of interest" description="Disordered" evidence="5">
    <location>
        <begin position="170"/>
        <end position="222"/>
    </location>
</feature>
<dbReference type="InterPro" id="IPR045209">
    <property type="entry name" value="Rrp5"/>
</dbReference>
<evidence type="ECO:0000313" key="8">
    <source>
        <dbReference type="RefSeq" id="XP_010777768.1"/>
    </source>
</evidence>
<dbReference type="InterPro" id="IPR012340">
    <property type="entry name" value="NA-bd_OB-fold"/>
</dbReference>
<dbReference type="Gene3D" id="2.40.50.140">
    <property type="entry name" value="Nucleic acid-binding proteins"/>
    <property type="match status" value="1"/>
</dbReference>
<dbReference type="Gene3D" id="1.25.40.10">
    <property type="entry name" value="Tetratricopeptide repeat domain"/>
    <property type="match status" value="1"/>
</dbReference>
<feature type="compositionally biased region" description="Basic and acidic residues" evidence="5">
    <location>
        <begin position="170"/>
        <end position="194"/>
    </location>
</feature>
<evidence type="ECO:0000256" key="2">
    <source>
        <dbReference type="ARBA" id="ARBA00022552"/>
    </source>
</evidence>
<dbReference type="PANTHER" id="PTHR23270">
    <property type="entry name" value="PROGRAMMED CELL DEATH PROTEIN 11 PRE-RRNA PROCESSING PROTEIN RRP5"/>
    <property type="match status" value="1"/>
</dbReference>
<organism evidence="7 8">
    <name type="scientific">Notothenia coriiceps</name>
    <name type="common">black rockcod</name>
    <dbReference type="NCBI Taxonomy" id="8208"/>
    <lineage>
        <taxon>Eukaryota</taxon>
        <taxon>Metazoa</taxon>
        <taxon>Chordata</taxon>
        <taxon>Craniata</taxon>
        <taxon>Vertebrata</taxon>
        <taxon>Euteleostomi</taxon>
        <taxon>Actinopterygii</taxon>
        <taxon>Neopterygii</taxon>
        <taxon>Teleostei</taxon>
        <taxon>Neoteleostei</taxon>
        <taxon>Acanthomorphata</taxon>
        <taxon>Eupercaria</taxon>
        <taxon>Perciformes</taxon>
        <taxon>Notothenioidei</taxon>
        <taxon>Nototheniidae</taxon>
        <taxon>Notothenia</taxon>
    </lineage>
</organism>
<keyword evidence="7" id="KW-1185">Reference proteome</keyword>
<dbReference type="InterPro" id="IPR057302">
    <property type="entry name" value="Rrp5_S1"/>
</dbReference>
<keyword evidence="3" id="KW-0677">Repeat</keyword>
<dbReference type="GO" id="GO:0006364">
    <property type="term" value="P:rRNA processing"/>
    <property type="evidence" value="ECO:0007669"/>
    <property type="project" value="UniProtKB-KW"/>
</dbReference>
<dbReference type="PANTHER" id="PTHR23270:SF10">
    <property type="entry name" value="PROTEIN RRP5 HOMOLOG"/>
    <property type="match status" value="1"/>
</dbReference>
<dbReference type="InterPro" id="IPR003029">
    <property type="entry name" value="S1_domain"/>
</dbReference>
<dbReference type="SMART" id="SM00316">
    <property type="entry name" value="S1"/>
    <property type="match status" value="1"/>
</dbReference>
<proteinExistence type="predicted"/>
<dbReference type="GO" id="GO:0003723">
    <property type="term" value="F:RNA binding"/>
    <property type="evidence" value="ECO:0007669"/>
    <property type="project" value="TreeGrafter"/>
</dbReference>
<feature type="region of interest" description="Disordered" evidence="5">
    <location>
        <begin position="263"/>
        <end position="297"/>
    </location>
</feature>
<dbReference type="OrthoDB" id="412781at2759"/>
<dbReference type="AlphaFoldDB" id="A0A6I9NS69"/>
<dbReference type="GeneID" id="104952616"/>
<keyword evidence="4" id="KW-0539">Nucleus</keyword>
<evidence type="ECO:0000259" key="6">
    <source>
        <dbReference type="PROSITE" id="PS50126"/>
    </source>
</evidence>
<dbReference type="KEGG" id="ncc:104952616"/>